<name>A0A4R3IAI8_9GAMM</name>
<feature type="transmembrane region" description="Helical" evidence="1">
    <location>
        <begin position="44"/>
        <end position="63"/>
    </location>
</feature>
<accession>A0A4R3IAI8</accession>
<feature type="transmembrane region" description="Helical" evidence="1">
    <location>
        <begin position="83"/>
        <end position="112"/>
    </location>
</feature>
<organism evidence="3 4">
    <name type="scientific">Reinekea marinisedimentorum</name>
    <dbReference type="NCBI Taxonomy" id="230495"/>
    <lineage>
        <taxon>Bacteria</taxon>
        <taxon>Pseudomonadati</taxon>
        <taxon>Pseudomonadota</taxon>
        <taxon>Gammaproteobacteria</taxon>
        <taxon>Oceanospirillales</taxon>
        <taxon>Saccharospirillaceae</taxon>
        <taxon>Reinekea</taxon>
    </lineage>
</organism>
<gene>
    <name evidence="3" type="ORF">BCF53_103188</name>
</gene>
<reference evidence="3 4" key="1">
    <citation type="submission" date="2019-03" db="EMBL/GenBank/DDBJ databases">
        <title>Genomic Encyclopedia of Archaeal and Bacterial Type Strains, Phase II (KMG-II): from individual species to whole genera.</title>
        <authorList>
            <person name="Goeker M."/>
        </authorList>
    </citation>
    <scope>NUCLEOTIDE SEQUENCE [LARGE SCALE GENOMIC DNA]</scope>
    <source>
        <strain evidence="3 4">DSM 15388</strain>
    </source>
</reference>
<dbReference type="RefSeq" id="WP_132700442.1">
    <property type="nucleotide sequence ID" value="NZ_SLZR01000003.1"/>
</dbReference>
<sequence>MLNREVIFPVILIAFSAVVLALIPQFQMPLYSQDASVGAKFFPTVIILGQIAICIALIVQHFVKKVETTEAKAIVSKMSLLGLVFLVLYAVLISVVGYLIASLISFTGYLVFLKVKKPLYYIVAWVFVFAIYYLFAKVFFISLPEGMFY</sequence>
<dbReference type="InterPro" id="IPR009936">
    <property type="entry name" value="DUF1468"/>
</dbReference>
<dbReference type="EMBL" id="SLZR01000003">
    <property type="protein sequence ID" value="TCS42527.1"/>
    <property type="molecule type" value="Genomic_DNA"/>
</dbReference>
<dbReference type="OrthoDB" id="5904328at2"/>
<keyword evidence="1" id="KW-0472">Membrane</keyword>
<feature type="transmembrane region" description="Helical" evidence="1">
    <location>
        <begin position="6"/>
        <end position="23"/>
    </location>
</feature>
<evidence type="ECO:0000313" key="4">
    <source>
        <dbReference type="Proteomes" id="UP000295793"/>
    </source>
</evidence>
<keyword evidence="4" id="KW-1185">Reference proteome</keyword>
<feature type="domain" description="DUF1468" evidence="2">
    <location>
        <begin position="7"/>
        <end position="144"/>
    </location>
</feature>
<protein>
    <submittedName>
        <fullName evidence="3">Tripartite tricarboxylate transporter TctB family protein</fullName>
    </submittedName>
</protein>
<evidence type="ECO:0000256" key="1">
    <source>
        <dbReference type="SAM" id="Phobius"/>
    </source>
</evidence>
<keyword evidence="1" id="KW-0812">Transmembrane</keyword>
<evidence type="ECO:0000259" key="2">
    <source>
        <dbReference type="Pfam" id="PF07331"/>
    </source>
</evidence>
<keyword evidence="1" id="KW-1133">Transmembrane helix</keyword>
<evidence type="ECO:0000313" key="3">
    <source>
        <dbReference type="EMBL" id="TCS42527.1"/>
    </source>
</evidence>
<dbReference type="Pfam" id="PF07331">
    <property type="entry name" value="TctB"/>
    <property type="match status" value="1"/>
</dbReference>
<dbReference type="Proteomes" id="UP000295793">
    <property type="component" value="Unassembled WGS sequence"/>
</dbReference>
<comment type="caution">
    <text evidence="3">The sequence shown here is derived from an EMBL/GenBank/DDBJ whole genome shotgun (WGS) entry which is preliminary data.</text>
</comment>
<dbReference type="AlphaFoldDB" id="A0A4R3IAI8"/>
<feature type="transmembrane region" description="Helical" evidence="1">
    <location>
        <begin position="119"/>
        <end position="143"/>
    </location>
</feature>
<proteinExistence type="predicted"/>